<keyword evidence="1" id="KW-0732">Signal</keyword>
<dbReference type="AlphaFoldDB" id="A0A1G7YF22"/>
<name>A0A1G7YF22_9BACT</name>
<evidence type="ECO:0008006" key="4">
    <source>
        <dbReference type="Google" id="ProtNLM"/>
    </source>
</evidence>
<dbReference type="EMBL" id="FNCQ01000013">
    <property type="protein sequence ID" value="SDG95033.1"/>
    <property type="molecule type" value="Genomic_DNA"/>
</dbReference>
<reference evidence="3" key="1">
    <citation type="submission" date="2016-10" db="EMBL/GenBank/DDBJ databases">
        <authorList>
            <person name="Varghese N."/>
            <person name="Submissions S."/>
        </authorList>
    </citation>
    <scope>NUCLEOTIDE SEQUENCE [LARGE SCALE GENOMIC DNA]</scope>
    <source>
        <strain evidence="3">BP1-148</strain>
    </source>
</reference>
<feature type="chain" id="PRO_5011574689" description="DUF642 domain-containing protein" evidence="1">
    <location>
        <begin position="21"/>
        <end position="920"/>
    </location>
</feature>
<feature type="signal peptide" evidence="1">
    <location>
        <begin position="1"/>
        <end position="20"/>
    </location>
</feature>
<dbReference type="Proteomes" id="UP000198779">
    <property type="component" value="Unassembled WGS sequence"/>
</dbReference>
<accession>A0A1G7YF22</accession>
<gene>
    <name evidence="2" type="ORF">SAMN04487901_11362</name>
</gene>
<evidence type="ECO:0000256" key="1">
    <source>
        <dbReference type="SAM" id="SignalP"/>
    </source>
</evidence>
<proteinExistence type="predicted"/>
<sequence>MKKRLLLAFMAMSAVASGYALEQGEFVYTPQGRFQITGANVNANNAFQTMTGWTVIGEGKTLADKFNTNADGYAAGINSVVSIDATAGEGMYFKYEPSDAGTYVVSFKMKGAALDNTRIRVADNIDQNVVKVVTNTDNVYGGTEGEVVANIAEELTENWQTFNYAVVGDGTTHSLFISFVSMATTVEIADLQIAPAMQFADLRQRDAMLEKLNAYKNCYNWDAALLADLGYDEAIANLQAVGDETGQAELDELLSSSQEILDEFIKANMDDYLAGNNDNYFNAWRTKIQKANNIGDWTILPAGRGFWEKADYVAPDLGHFCGNNTWCNGSPDAPMGVYMEKTLDPGSYVFSIESNAAVREGATSSSWTNNDGWNVAYGVAYVVKMVDGAAADTIVSVVKDLDAVNFTPFVAVAKIEEAGTYEIGFKAFCKDAYKALKNGSVTYIKDASLYGKNDNKYNQKQLGYEADVREQITTGRTQLTTAKENIANAEYLWGKAELQACVDSVETKIADFEQLDQDAIIATYQDDYEKSTSAETGYMVYTVYQEAVKDIIAANKKFVAVNDTLASIQTAISAAEVVLGQRLYDAATGKADFQSAIDTAKGIQAQMKAGQYSEENAATIVAAIATLNEAAEAFKATVPASAITTIVDIDFEGAAVQNDETQLYSIAGAAGSMEFTNWSTDGSGNQPFEKGFWSNGEQLWPGYIRIGNGTGTVNFDATDNGSMGTNILKVSCDMYIQGLSGRSLGFFLKNVTTGDEGTTESEVFGLYHNFYNWTTEKNTCNVDVNAIWAKSGGSYNDASPADAPEETLTANPLQKSHFEVILDYGKNTMYATINSISGSTTSEEVAIDAIPNRFVLQCNYNNNGRRAWFDNLKIERVQAGVPTGITEVNAAAKVKAPTKVLKNGRIIINGKYAINGMLVK</sequence>
<evidence type="ECO:0000313" key="2">
    <source>
        <dbReference type="EMBL" id="SDG95033.1"/>
    </source>
</evidence>
<organism evidence="2 3">
    <name type="scientific">Prevotella communis</name>
    <dbReference type="NCBI Taxonomy" id="2913614"/>
    <lineage>
        <taxon>Bacteria</taxon>
        <taxon>Pseudomonadati</taxon>
        <taxon>Bacteroidota</taxon>
        <taxon>Bacteroidia</taxon>
        <taxon>Bacteroidales</taxon>
        <taxon>Prevotellaceae</taxon>
        <taxon>Prevotella</taxon>
    </lineage>
</organism>
<dbReference type="RefSeq" id="WP_143010156.1">
    <property type="nucleotide sequence ID" value="NZ_FNCQ01000013.1"/>
</dbReference>
<dbReference type="STRING" id="645274.SAMN04487901_11362"/>
<keyword evidence="3" id="KW-1185">Reference proteome</keyword>
<protein>
    <recommendedName>
        <fullName evidence="4">DUF642 domain-containing protein</fullName>
    </recommendedName>
</protein>
<evidence type="ECO:0000313" key="3">
    <source>
        <dbReference type="Proteomes" id="UP000198779"/>
    </source>
</evidence>